<dbReference type="STRING" id="1108595.BKX93_07835"/>
<dbReference type="EMBL" id="CP017707">
    <property type="protein sequence ID" value="AOZ49918.1"/>
    <property type="molecule type" value="Genomic_DNA"/>
</dbReference>
<accession>A0A1D9LF74</accession>
<dbReference type="AlphaFoldDB" id="A0A1D9LF74"/>
<name>A0A1D9LF74_9NEIS</name>
<reference evidence="6 7" key="1">
    <citation type="submission" date="2016-10" db="EMBL/GenBank/DDBJ databases">
        <title>Chromobacterium muskegensis sp. nov., an insecticidal bacterium isolated from Sphagnum bogs.</title>
        <authorList>
            <person name="Sparks M.E."/>
            <person name="Blackburn M.B."/>
            <person name="Gundersen-Rindal D.E."/>
            <person name="Mitchell A."/>
            <person name="Farrar R."/>
            <person name="Kuhar D."/>
        </authorList>
    </citation>
    <scope>NUCLEOTIDE SEQUENCE [LARGE SCALE GENOMIC DNA]</scope>
    <source>
        <strain evidence="6 7">21-1</strain>
    </source>
</reference>
<dbReference type="InterPro" id="IPR039255">
    <property type="entry name" value="YceD_bac"/>
</dbReference>
<dbReference type="Pfam" id="PF02620">
    <property type="entry name" value="YceD"/>
    <property type="match status" value="1"/>
</dbReference>
<sequence>MSKPILIDPLKFAREGRSLSGKLPVGGLDERVHSDLSDTSGEVSYQLDGSRDELQRFTLRIRLTADLRVTCQRCLDGMPFSLDTDSVLTLFASQEKLDEACEQDEELDAVLAEPELDVIALIEDEIIMGLPHSPKHDECSRDTLSLAKADKPNPFAVLAALKRPKSE</sequence>
<evidence type="ECO:0000256" key="1">
    <source>
        <dbReference type="ARBA" id="ARBA00002868"/>
    </source>
</evidence>
<evidence type="ECO:0000256" key="4">
    <source>
        <dbReference type="ARBA" id="ARBA00022517"/>
    </source>
</evidence>
<comment type="similarity">
    <text evidence="2">Belongs to the DUF177 domain family.</text>
</comment>
<keyword evidence="4" id="KW-0690">Ribosome biogenesis</keyword>
<organism evidence="6 7">
    <name type="scientific">Chromobacterium vaccinii</name>
    <dbReference type="NCBI Taxonomy" id="1108595"/>
    <lineage>
        <taxon>Bacteria</taxon>
        <taxon>Pseudomonadati</taxon>
        <taxon>Pseudomonadota</taxon>
        <taxon>Betaproteobacteria</taxon>
        <taxon>Neisseriales</taxon>
        <taxon>Chromobacteriaceae</taxon>
        <taxon>Chromobacterium</taxon>
    </lineage>
</organism>
<dbReference type="InterPro" id="IPR003772">
    <property type="entry name" value="YceD"/>
</dbReference>
<protein>
    <recommendedName>
        <fullName evidence="3">Large ribosomal RNA subunit accumulation protein YceD</fullName>
    </recommendedName>
    <alternativeName>
        <fullName evidence="5">23S rRNA accumulation protein YceD</fullName>
    </alternativeName>
</protein>
<dbReference type="GO" id="GO:0042254">
    <property type="term" value="P:ribosome biogenesis"/>
    <property type="evidence" value="ECO:0007669"/>
    <property type="project" value="UniProtKB-KW"/>
</dbReference>
<dbReference type="GeneID" id="68841122"/>
<evidence type="ECO:0000256" key="3">
    <source>
        <dbReference type="ARBA" id="ARBA00015716"/>
    </source>
</evidence>
<gene>
    <name evidence="6" type="ORF">BKX93_07835</name>
</gene>
<dbReference type="KEGG" id="cvc:BKX93_07835"/>
<dbReference type="PANTHER" id="PTHR38099">
    <property type="entry name" value="LARGE RIBOSOMAL RNA SUBUNIT ACCUMULATION PROTEIN YCED"/>
    <property type="match status" value="1"/>
</dbReference>
<dbReference type="PANTHER" id="PTHR38099:SF1">
    <property type="entry name" value="LARGE RIBOSOMAL RNA SUBUNIT ACCUMULATION PROTEIN YCED"/>
    <property type="match status" value="1"/>
</dbReference>
<dbReference type="GO" id="GO:0005829">
    <property type="term" value="C:cytosol"/>
    <property type="evidence" value="ECO:0007669"/>
    <property type="project" value="TreeGrafter"/>
</dbReference>
<proteinExistence type="inferred from homology"/>
<comment type="function">
    <text evidence="1">Plays a role in synthesis, processing and/or stability of 23S rRNA.</text>
</comment>
<evidence type="ECO:0000256" key="2">
    <source>
        <dbReference type="ARBA" id="ARBA00010740"/>
    </source>
</evidence>
<dbReference type="Proteomes" id="UP000178776">
    <property type="component" value="Chromosome"/>
</dbReference>
<evidence type="ECO:0000256" key="5">
    <source>
        <dbReference type="ARBA" id="ARBA00031841"/>
    </source>
</evidence>
<evidence type="ECO:0000313" key="6">
    <source>
        <dbReference type="EMBL" id="AOZ49918.1"/>
    </source>
</evidence>
<dbReference type="RefSeq" id="WP_046155640.1">
    <property type="nucleotide sequence ID" value="NZ_CP017707.1"/>
</dbReference>
<evidence type="ECO:0000313" key="7">
    <source>
        <dbReference type="Proteomes" id="UP000178776"/>
    </source>
</evidence>